<comment type="function">
    <text evidence="7">Functions as a peptidoglycan terminase that cleaves nascent peptidoglycan strands endolytically to terminate their elongation.</text>
</comment>
<evidence type="ECO:0000256" key="2">
    <source>
        <dbReference type="ARBA" id="ARBA00022692"/>
    </source>
</evidence>
<evidence type="ECO:0000256" key="5">
    <source>
        <dbReference type="ARBA" id="ARBA00023239"/>
    </source>
</evidence>
<evidence type="ECO:0000256" key="3">
    <source>
        <dbReference type="ARBA" id="ARBA00022989"/>
    </source>
</evidence>
<dbReference type="InterPro" id="IPR003770">
    <property type="entry name" value="MLTG-like"/>
</dbReference>
<comment type="catalytic activity">
    <reaction evidence="7">
        <text>a peptidoglycan chain = a peptidoglycan chain with N-acetyl-1,6-anhydromuramyl-[peptide] at the reducing end + a peptidoglycan chain with N-acetylglucosamine at the non-reducing end.</text>
        <dbReference type="EC" id="4.2.2.29"/>
    </reaction>
</comment>
<dbReference type="PANTHER" id="PTHR30518">
    <property type="entry name" value="ENDOLYTIC MUREIN TRANSGLYCOSYLASE"/>
    <property type="match status" value="1"/>
</dbReference>
<dbReference type="GO" id="GO:0009252">
    <property type="term" value="P:peptidoglycan biosynthetic process"/>
    <property type="evidence" value="ECO:0007669"/>
    <property type="project" value="UniProtKB-UniRule"/>
</dbReference>
<dbReference type="Pfam" id="PF02618">
    <property type="entry name" value="YceG"/>
    <property type="match status" value="1"/>
</dbReference>
<reference evidence="8 9" key="1">
    <citation type="journal article" date="2016" name="Nat. Commun.">
        <title>Thousands of microbial genomes shed light on interconnected biogeochemical processes in an aquifer system.</title>
        <authorList>
            <person name="Anantharaman K."/>
            <person name="Brown C.T."/>
            <person name="Hug L.A."/>
            <person name="Sharon I."/>
            <person name="Castelle C.J."/>
            <person name="Probst A.J."/>
            <person name="Thomas B.C."/>
            <person name="Singh A."/>
            <person name="Wilkins M.J."/>
            <person name="Karaoz U."/>
            <person name="Brodie E.L."/>
            <person name="Williams K.H."/>
            <person name="Hubbard S.S."/>
            <person name="Banfield J.F."/>
        </authorList>
    </citation>
    <scope>NUCLEOTIDE SEQUENCE [LARGE SCALE GENOMIC DNA]</scope>
</reference>
<dbReference type="EMBL" id="MHSH01000013">
    <property type="protein sequence ID" value="OHA42047.1"/>
    <property type="molecule type" value="Genomic_DNA"/>
</dbReference>
<keyword evidence="2 7" id="KW-0812">Transmembrane</keyword>
<proteinExistence type="inferred from homology"/>
<dbReference type="AlphaFoldDB" id="A0A1G2P120"/>
<keyword evidence="5 7" id="KW-0456">Lyase</keyword>
<keyword evidence="3 7" id="KW-1133">Transmembrane helix</keyword>
<feature type="transmembrane region" description="Helical" evidence="7">
    <location>
        <begin position="27"/>
        <end position="46"/>
    </location>
</feature>
<keyword evidence="1 7" id="KW-1003">Cell membrane</keyword>
<organism evidence="8 9">
    <name type="scientific">Candidatus Taylorbacteria bacterium RIFCSPLOWO2_02_FULL_46_40</name>
    <dbReference type="NCBI Taxonomy" id="1802329"/>
    <lineage>
        <taxon>Bacteria</taxon>
        <taxon>Candidatus Tayloriibacteriota</taxon>
    </lineage>
</organism>
<name>A0A1G2P120_9BACT</name>
<evidence type="ECO:0000256" key="4">
    <source>
        <dbReference type="ARBA" id="ARBA00023136"/>
    </source>
</evidence>
<dbReference type="GO" id="GO:0071555">
    <property type="term" value="P:cell wall organization"/>
    <property type="evidence" value="ECO:0007669"/>
    <property type="project" value="UniProtKB-KW"/>
</dbReference>
<dbReference type="Proteomes" id="UP000176429">
    <property type="component" value="Unassembled WGS sequence"/>
</dbReference>
<comment type="similarity">
    <text evidence="7">Belongs to the transglycosylase MltG family.</text>
</comment>
<dbReference type="GO" id="GO:0008932">
    <property type="term" value="F:lytic endotransglycosylase activity"/>
    <property type="evidence" value="ECO:0007669"/>
    <property type="project" value="UniProtKB-UniRule"/>
</dbReference>
<evidence type="ECO:0000256" key="6">
    <source>
        <dbReference type="ARBA" id="ARBA00023316"/>
    </source>
</evidence>
<evidence type="ECO:0000313" key="8">
    <source>
        <dbReference type="EMBL" id="OHA42047.1"/>
    </source>
</evidence>
<sequence length="333" mass="37942">MFSKLLKLNPFSVKRFKRFSVLKKNRLGIVASSILLLTIFYGLFFYSPASFSRSYLFSVEKGATVGQTARGLKEKNILSSVFLFKVFVKLFGFDAGVLAGDYYFSREIGVIPIAWRLARGIEGQKPVRVTIPEGMSSLEMAKYFQKFERFDPEEFQKIAKQKEGYLFPDTYLFTPSATAGEVVTAMENNFWQKVGPIRDGLAAGQNFQEILVMASILEEEARKYETKQKISGILWKRIEMGMPLQVDAVFPYIIGKGTFDLTLEDLDYDSPYNTYKYKGLPPGPITNPGLDSIRAAMNPSDSKYLFFLTGNDGRMHYAISYDDHVQNKRLYLR</sequence>
<accession>A0A1G2P120</accession>
<comment type="subcellular location">
    <subcellularLocation>
        <location evidence="7">Cell membrane</location>
        <topology evidence="7">Single-pass membrane protein</topology>
    </subcellularLocation>
</comment>
<protein>
    <recommendedName>
        <fullName evidence="7">Endolytic murein transglycosylase</fullName>
        <ecNumber evidence="7">4.2.2.29</ecNumber>
    </recommendedName>
    <alternativeName>
        <fullName evidence="7">Peptidoglycan lytic transglycosylase</fullName>
    </alternativeName>
    <alternativeName>
        <fullName evidence="7">Peptidoglycan polymerization terminase</fullName>
    </alternativeName>
</protein>
<gene>
    <name evidence="7" type="primary">mltG</name>
    <name evidence="8" type="ORF">A3H68_02165</name>
</gene>
<dbReference type="GO" id="GO:0005886">
    <property type="term" value="C:plasma membrane"/>
    <property type="evidence" value="ECO:0007669"/>
    <property type="project" value="UniProtKB-SubCell"/>
</dbReference>
<keyword evidence="6 7" id="KW-0961">Cell wall biogenesis/degradation</keyword>
<dbReference type="PANTHER" id="PTHR30518:SF2">
    <property type="entry name" value="ENDOLYTIC MUREIN TRANSGLYCOSYLASE"/>
    <property type="match status" value="1"/>
</dbReference>
<feature type="site" description="Important for catalytic activity" evidence="7">
    <location>
        <position position="220"/>
    </location>
</feature>
<evidence type="ECO:0000256" key="1">
    <source>
        <dbReference type="ARBA" id="ARBA00022475"/>
    </source>
</evidence>
<comment type="caution">
    <text evidence="8">The sequence shown here is derived from an EMBL/GenBank/DDBJ whole genome shotgun (WGS) entry which is preliminary data.</text>
</comment>
<keyword evidence="4 7" id="KW-0472">Membrane</keyword>
<dbReference type="NCBIfam" id="TIGR00247">
    <property type="entry name" value="endolytic transglycosylase MltG"/>
    <property type="match status" value="1"/>
</dbReference>
<dbReference type="Gene3D" id="3.30.1490.480">
    <property type="entry name" value="Endolytic murein transglycosylase"/>
    <property type="match status" value="1"/>
</dbReference>
<dbReference type="HAMAP" id="MF_02065">
    <property type="entry name" value="MltG"/>
    <property type="match status" value="1"/>
</dbReference>
<evidence type="ECO:0000313" key="9">
    <source>
        <dbReference type="Proteomes" id="UP000176429"/>
    </source>
</evidence>
<dbReference type="EC" id="4.2.2.29" evidence="7"/>
<evidence type="ECO:0000256" key="7">
    <source>
        <dbReference type="HAMAP-Rule" id="MF_02065"/>
    </source>
</evidence>